<proteinExistence type="predicted"/>
<dbReference type="OrthoDB" id="8192785at2759"/>
<dbReference type="InterPro" id="IPR031734">
    <property type="entry name" value="MBF2"/>
</dbReference>
<reference evidence="2 3" key="1">
    <citation type="submission" date="2020-11" db="EMBL/GenBank/DDBJ databases">
        <authorList>
            <person name="Wallbank WR R."/>
            <person name="Pardo Diaz C."/>
            <person name="Kozak K."/>
            <person name="Martin S."/>
            <person name="Jiggins C."/>
            <person name="Moest M."/>
            <person name="Warren A I."/>
            <person name="Generalovic N T."/>
            <person name="Byers J.R.P. K."/>
            <person name="Montejo-Kovacevich G."/>
            <person name="Yen C E."/>
        </authorList>
    </citation>
    <scope>NUCLEOTIDE SEQUENCE [LARGE SCALE GENOMIC DNA]</scope>
</reference>
<protein>
    <recommendedName>
        <fullName evidence="4">Salivary secreted peptide</fullName>
    </recommendedName>
</protein>
<dbReference type="PANTHER" id="PTHR37685">
    <property type="entry name" value="GEO11136P1-RELATED"/>
    <property type="match status" value="1"/>
</dbReference>
<keyword evidence="1" id="KW-0732">Signal</keyword>
<dbReference type="AlphaFoldDB" id="A0A7R8YP14"/>
<dbReference type="EMBL" id="LR899009">
    <property type="protein sequence ID" value="CAD7079020.1"/>
    <property type="molecule type" value="Genomic_DNA"/>
</dbReference>
<feature type="chain" id="PRO_5031211851" description="Salivary secreted peptide" evidence="1">
    <location>
        <begin position="22"/>
        <end position="121"/>
    </location>
</feature>
<accession>A0A7R8YP14</accession>
<evidence type="ECO:0000313" key="3">
    <source>
        <dbReference type="Proteomes" id="UP000594454"/>
    </source>
</evidence>
<dbReference type="OMA" id="HGFNFTV"/>
<organism evidence="2 3">
    <name type="scientific">Hermetia illucens</name>
    <name type="common">Black soldier fly</name>
    <dbReference type="NCBI Taxonomy" id="343691"/>
    <lineage>
        <taxon>Eukaryota</taxon>
        <taxon>Metazoa</taxon>
        <taxon>Ecdysozoa</taxon>
        <taxon>Arthropoda</taxon>
        <taxon>Hexapoda</taxon>
        <taxon>Insecta</taxon>
        <taxon>Pterygota</taxon>
        <taxon>Neoptera</taxon>
        <taxon>Endopterygota</taxon>
        <taxon>Diptera</taxon>
        <taxon>Brachycera</taxon>
        <taxon>Stratiomyomorpha</taxon>
        <taxon>Stratiomyidae</taxon>
        <taxon>Hermetiinae</taxon>
        <taxon>Hermetia</taxon>
    </lineage>
</organism>
<dbReference type="Pfam" id="PF15868">
    <property type="entry name" value="MBF2"/>
    <property type="match status" value="1"/>
</dbReference>
<evidence type="ECO:0000313" key="2">
    <source>
        <dbReference type="EMBL" id="CAD7079020.1"/>
    </source>
</evidence>
<dbReference type="InParanoid" id="A0A7R8YP14"/>
<sequence>MRYLVALTLAVLSICAYTVSAQSHNVTWGAIGQYDILLDSQVVQEKYKFLRVVSEDFTFPTKGRTNYYTITAVRCIDQYTNGNGGYATLVSGGPGAKNVTIHLKSKRDHGFNFLIQIYGRY</sequence>
<gene>
    <name evidence="2" type="ORF">HERILL_LOCUS2254</name>
</gene>
<evidence type="ECO:0000256" key="1">
    <source>
        <dbReference type="SAM" id="SignalP"/>
    </source>
</evidence>
<keyword evidence="3" id="KW-1185">Reference proteome</keyword>
<evidence type="ECO:0008006" key="4">
    <source>
        <dbReference type="Google" id="ProtNLM"/>
    </source>
</evidence>
<dbReference type="PANTHER" id="PTHR37685:SF1">
    <property type="entry name" value="GEO11136P1-RELATED"/>
    <property type="match status" value="1"/>
</dbReference>
<feature type="signal peptide" evidence="1">
    <location>
        <begin position="1"/>
        <end position="21"/>
    </location>
</feature>
<name>A0A7R8YP14_HERIL</name>
<dbReference type="Proteomes" id="UP000594454">
    <property type="component" value="Chromosome 1"/>
</dbReference>